<dbReference type="PANTHER" id="PTHR12993">
    <property type="entry name" value="N-ACETYLGLUCOSAMINYL-PHOSPHATIDYLINOSITOL DE-N-ACETYLASE-RELATED"/>
    <property type="match status" value="1"/>
</dbReference>
<keyword evidence="4" id="KW-1185">Reference proteome</keyword>
<dbReference type="SUPFAM" id="SSF102588">
    <property type="entry name" value="LmbE-like"/>
    <property type="match status" value="1"/>
</dbReference>
<dbReference type="InterPro" id="IPR024078">
    <property type="entry name" value="LmbE-like_dom_sf"/>
</dbReference>
<organism evidence="1 3">
    <name type="scientific">Candidatus Chlorohelix allophototropha</name>
    <dbReference type="NCBI Taxonomy" id="3003348"/>
    <lineage>
        <taxon>Bacteria</taxon>
        <taxon>Bacillati</taxon>
        <taxon>Chloroflexota</taxon>
        <taxon>Chloroflexia</taxon>
        <taxon>Candidatus Chloroheliales</taxon>
        <taxon>Candidatus Chloroheliaceae</taxon>
        <taxon>Candidatus Chlorohelix</taxon>
    </lineage>
</organism>
<dbReference type="Gene3D" id="3.40.50.10320">
    <property type="entry name" value="LmbE-like"/>
    <property type="match status" value="1"/>
</dbReference>
<dbReference type="GO" id="GO:0016811">
    <property type="term" value="F:hydrolase activity, acting on carbon-nitrogen (but not peptide) bonds, in linear amides"/>
    <property type="evidence" value="ECO:0007669"/>
    <property type="project" value="TreeGrafter"/>
</dbReference>
<reference evidence="1 3" key="1">
    <citation type="submission" date="2020-06" db="EMBL/GenBank/DDBJ databases">
        <title>Anoxygenic phototrophic Chloroflexota member uses a Type I reaction center.</title>
        <authorList>
            <person name="Tsuji J.M."/>
            <person name="Shaw N.A."/>
            <person name="Nagashima S."/>
            <person name="Venkiteswaran J."/>
            <person name="Schiff S.L."/>
            <person name="Hanada S."/>
            <person name="Tank M."/>
            <person name="Neufeld J.D."/>
        </authorList>
    </citation>
    <scope>NUCLEOTIDE SEQUENCE [LARGE SCALE GENOMIC DNA]</scope>
    <source>
        <strain evidence="1">L227-S17</strain>
    </source>
</reference>
<sequence>MAVLAHPDDETFLLGGTLAHYARYGHKVLVLCLTGGDRGENALSHLSESSSITSLRRLELEQACRMLGVELLPVQNLPDGKLSELSVTKLAGVIAPFLQSHQPEIVLTFGPDGLTGHPDHIATSKATTLAFNRAAHRGAALFYAGLRHSTVERLSNRMEGKLENVMLELVGLPDEKLPFRIDIHQTNRCKWEALTCHRTQVGSFASLNQADLQLLGEYEYFRLARVAGKQWLPSLLPQAANDLLQVLEVEEIEAVA</sequence>
<name>A0A8T7LZN1_9CHLR</name>
<dbReference type="Proteomes" id="UP001431572">
    <property type="component" value="Chromosome 1"/>
</dbReference>
<accession>A0A8T7LZN1</accession>
<evidence type="ECO:0000313" key="3">
    <source>
        <dbReference type="Proteomes" id="UP000521676"/>
    </source>
</evidence>
<dbReference type="AlphaFoldDB" id="A0A8T7LZN1"/>
<dbReference type="InterPro" id="IPR003737">
    <property type="entry name" value="GlcNAc_PI_deacetylase-related"/>
</dbReference>
<protein>
    <submittedName>
        <fullName evidence="1">PIG-L family deacetylase</fullName>
    </submittedName>
</protein>
<dbReference type="Pfam" id="PF02585">
    <property type="entry name" value="PIG-L"/>
    <property type="match status" value="1"/>
</dbReference>
<gene>
    <name evidence="1" type="ORF">HXX08_11895</name>
    <name evidence="2" type="ORF">OZ401_001722</name>
</gene>
<reference evidence="2" key="2">
    <citation type="journal article" date="2024" name="Nature">
        <title>Anoxygenic phototroph of the Chloroflexota uses a type I reaction centre.</title>
        <authorList>
            <person name="Tsuji J.M."/>
            <person name="Shaw N.A."/>
            <person name="Nagashima S."/>
            <person name="Venkiteswaran J.J."/>
            <person name="Schiff S.L."/>
            <person name="Watanabe T."/>
            <person name="Fukui M."/>
            <person name="Hanada S."/>
            <person name="Tank M."/>
            <person name="Neufeld J.D."/>
        </authorList>
    </citation>
    <scope>NUCLEOTIDE SEQUENCE</scope>
    <source>
        <strain evidence="2">L227-S17</strain>
    </source>
</reference>
<dbReference type="PANTHER" id="PTHR12993:SF11">
    <property type="entry name" value="N-ACETYLGLUCOSAMINYL-PHOSPHATIDYLINOSITOL DE-N-ACETYLASE"/>
    <property type="match status" value="1"/>
</dbReference>
<evidence type="ECO:0000313" key="4">
    <source>
        <dbReference type="Proteomes" id="UP001431572"/>
    </source>
</evidence>
<proteinExistence type="predicted"/>
<dbReference type="Proteomes" id="UP000521676">
    <property type="component" value="Unassembled WGS sequence"/>
</dbReference>
<evidence type="ECO:0000313" key="2">
    <source>
        <dbReference type="EMBL" id="WJW65942.1"/>
    </source>
</evidence>
<dbReference type="RefSeq" id="WP_341467829.1">
    <property type="nucleotide sequence ID" value="NZ_CP128399.1"/>
</dbReference>
<evidence type="ECO:0000313" key="1">
    <source>
        <dbReference type="EMBL" id="NWJ46573.1"/>
    </source>
</evidence>
<dbReference type="EMBL" id="CP128399">
    <property type="protein sequence ID" value="WJW65942.1"/>
    <property type="molecule type" value="Genomic_DNA"/>
</dbReference>
<dbReference type="EMBL" id="JACATZ010000001">
    <property type="protein sequence ID" value="NWJ46573.1"/>
    <property type="molecule type" value="Genomic_DNA"/>
</dbReference>